<dbReference type="GO" id="GO:0003995">
    <property type="term" value="F:acyl-CoA dehydrogenase activity"/>
    <property type="evidence" value="ECO:0007669"/>
    <property type="project" value="TreeGrafter"/>
</dbReference>
<evidence type="ECO:0000259" key="7">
    <source>
        <dbReference type="Pfam" id="PF02770"/>
    </source>
</evidence>
<dbReference type="SUPFAM" id="SSF47203">
    <property type="entry name" value="Acyl-CoA dehydrogenase C-terminal domain-like"/>
    <property type="match status" value="1"/>
</dbReference>
<dbReference type="InterPro" id="IPR009075">
    <property type="entry name" value="AcylCo_DH/oxidase_C"/>
</dbReference>
<comment type="caution">
    <text evidence="8">The sequence shown here is derived from an EMBL/GenBank/DDBJ whole genome shotgun (WGS) entry which is preliminary data.</text>
</comment>
<organism evidence="8 9">
    <name type="scientific">Nannocystis pusilla</name>
    <dbReference type="NCBI Taxonomy" id="889268"/>
    <lineage>
        <taxon>Bacteria</taxon>
        <taxon>Pseudomonadati</taxon>
        <taxon>Myxococcota</taxon>
        <taxon>Polyangia</taxon>
        <taxon>Nannocystales</taxon>
        <taxon>Nannocystaceae</taxon>
        <taxon>Nannocystis</taxon>
    </lineage>
</organism>
<evidence type="ECO:0000256" key="3">
    <source>
        <dbReference type="ARBA" id="ARBA00022827"/>
    </source>
</evidence>
<dbReference type="AlphaFoldDB" id="A0A9X3IVN3"/>
<dbReference type="InterPro" id="IPR009100">
    <property type="entry name" value="AcylCoA_DH/oxidase_NM_dom_sf"/>
</dbReference>
<dbReference type="Gene3D" id="2.40.110.10">
    <property type="entry name" value="Butyryl-CoA Dehydrogenase, subunit A, domain 2"/>
    <property type="match status" value="1"/>
</dbReference>
<dbReference type="EMBL" id="JAPNKE010000002">
    <property type="protein sequence ID" value="MCY1006477.1"/>
    <property type="molecule type" value="Genomic_DNA"/>
</dbReference>
<sequence length="258" mass="28283">MRCAARLDGDDYVLDGRKWFTTGADGAAFAVVMAVTDPAAEAHKRASMLIVPTDTPGFRRVRNVPIFGHAGAGWDSHAELEFTACRVPKDSLLGPAHGGFVIAQERLGPGRIHHCMRWLGICERALGLMAARAVSRELAPGERLGDKQIVQAWLAECRARIDAARLLVLRTAWLIDQHGFAAARDDISLIKFHVAEVLSEVLDRAIQVHGALGLTDDTVLAFFYTRERGARIYDGPDEVHKIAAARRILARHRPGRTG</sequence>
<reference evidence="8" key="1">
    <citation type="submission" date="2022-11" db="EMBL/GenBank/DDBJ databases">
        <title>Minimal conservation of predation-associated metabolite biosynthetic gene clusters underscores biosynthetic potential of Myxococcota including descriptions for ten novel species: Archangium lansinium sp. nov., Myxococcus landrumus sp. nov., Nannocystis bai.</title>
        <authorList>
            <person name="Ahearne A."/>
            <person name="Stevens C."/>
            <person name="Phillips K."/>
        </authorList>
    </citation>
    <scope>NUCLEOTIDE SEQUENCE</scope>
    <source>
        <strain evidence="8">Na p29</strain>
    </source>
</reference>
<dbReference type="InterPro" id="IPR006091">
    <property type="entry name" value="Acyl-CoA_Oxase/DH_mid-dom"/>
</dbReference>
<keyword evidence="3 5" id="KW-0274">FAD</keyword>
<keyword evidence="9" id="KW-1185">Reference proteome</keyword>
<dbReference type="PANTHER" id="PTHR48083:SF13">
    <property type="entry name" value="ACYL-COA DEHYDROGENASE FAMILY MEMBER 11"/>
    <property type="match status" value="1"/>
</dbReference>
<comment type="cofactor">
    <cofactor evidence="5">
        <name>FAD</name>
        <dbReference type="ChEBI" id="CHEBI:57692"/>
    </cofactor>
</comment>
<keyword evidence="4 5" id="KW-0560">Oxidoreductase</keyword>
<gene>
    <name evidence="8" type="ORF">OV079_13100</name>
</gene>
<evidence type="ECO:0000256" key="2">
    <source>
        <dbReference type="ARBA" id="ARBA00022630"/>
    </source>
</evidence>
<evidence type="ECO:0000259" key="6">
    <source>
        <dbReference type="Pfam" id="PF00441"/>
    </source>
</evidence>
<feature type="domain" description="Acyl-CoA dehydrogenase/oxidase C-terminal" evidence="6">
    <location>
        <begin position="98"/>
        <end position="249"/>
    </location>
</feature>
<dbReference type="GO" id="GO:0005737">
    <property type="term" value="C:cytoplasm"/>
    <property type="evidence" value="ECO:0007669"/>
    <property type="project" value="TreeGrafter"/>
</dbReference>
<accession>A0A9X3IVN3</accession>
<dbReference type="PANTHER" id="PTHR48083">
    <property type="entry name" value="MEDIUM-CHAIN SPECIFIC ACYL-COA DEHYDROGENASE, MITOCHONDRIAL-RELATED"/>
    <property type="match status" value="1"/>
</dbReference>
<evidence type="ECO:0000256" key="1">
    <source>
        <dbReference type="ARBA" id="ARBA00009347"/>
    </source>
</evidence>
<dbReference type="GO" id="GO:0033539">
    <property type="term" value="P:fatty acid beta-oxidation using acyl-CoA dehydrogenase"/>
    <property type="evidence" value="ECO:0007669"/>
    <property type="project" value="TreeGrafter"/>
</dbReference>
<dbReference type="InterPro" id="IPR046373">
    <property type="entry name" value="Acyl-CoA_Oxase/DH_mid-dom_sf"/>
</dbReference>
<dbReference type="Gene3D" id="1.20.140.10">
    <property type="entry name" value="Butyryl-CoA Dehydrogenase, subunit A, domain 3"/>
    <property type="match status" value="1"/>
</dbReference>
<dbReference type="Pfam" id="PF02770">
    <property type="entry name" value="Acyl-CoA_dh_M"/>
    <property type="match status" value="1"/>
</dbReference>
<dbReference type="Proteomes" id="UP001150924">
    <property type="component" value="Unassembled WGS sequence"/>
</dbReference>
<comment type="similarity">
    <text evidence="1 5">Belongs to the acyl-CoA dehydrogenase family.</text>
</comment>
<dbReference type="InterPro" id="IPR050741">
    <property type="entry name" value="Acyl-CoA_dehydrogenase"/>
</dbReference>
<proteinExistence type="inferred from homology"/>
<evidence type="ECO:0000313" key="8">
    <source>
        <dbReference type="EMBL" id="MCY1006477.1"/>
    </source>
</evidence>
<dbReference type="SUPFAM" id="SSF56645">
    <property type="entry name" value="Acyl-CoA dehydrogenase NM domain-like"/>
    <property type="match status" value="1"/>
</dbReference>
<evidence type="ECO:0000256" key="5">
    <source>
        <dbReference type="RuleBase" id="RU362125"/>
    </source>
</evidence>
<feature type="domain" description="Acyl-CoA oxidase/dehydrogenase middle" evidence="7">
    <location>
        <begin position="4"/>
        <end position="83"/>
    </location>
</feature>
<keyword evidence="2 5" id="KW-0285">Flavoprotein</keyword>
<protein>
    <submittedName>
        <fullName evidence="8">Acyl-CoA dehydrogenase family protein</fullName>
    </submittedName>
</protein>
<dbReference type="InterPro" id="IPR036250">
    <property type="entry name" value="AcylCo_DH-like_C"/>
</dbReference>
<dbReference type="Pfam" id="PF00441">
    <property type="entry name" value="Acyl-CoA_dh_1"/>
    <property type="match status" value="1"/>
</dbReference>
<evidence type="ECO:0000313" key="9">
    <source>
        <dbReference type="Proteomes" id="UP001150924"/>
    </source>
</evidence>
<evidence type="ECO:0000256" key="4">
    <source>
        <dbReference type="ARBA" id="ARBA00023002"/>
    </source>
</evidence>
<name>A0A9X3IVN3_9BACT</name>